<accession>A0ABV7MV08</accession>
<comment type="caution">
    <text evidence="3">The sequence shown here is derived from an EMBL/GenBank/DDBJ whole genome shotgun (WGS) entry which is preliminary data.</text>
</comment>
<dbReference type="Proteomes" id="UP001595648">
    <property type="component" value="Unassembled WGS sequence"/>
</dbReference>
<evidence type="ECO:0000313" key="4">
    <source>
        <dbReference type="Proteomes" id="UP001595648"/>
    </source>
</evidence>
<keyword evidence="4" id="KW-1185">Reference proteome</keyword>
<reference evidence="4" key="1">
    <citation type="journal article" date="2019" name="Int. J. Syst. Evol. Microbiol.">
        <title>The Global Catalogue of Microorganisms (GCM) 10K type strain sequencing project: providing services to taxonomists for standard genome sequencing and annotation.</title>
        <authorList>
            <consortium name="The Broad Institute Genomics Platform"/>
            <consortium name="The Broad Institute Genome Sequencing Center for Infectious Disease"/>
            <person name="Wu L."/>
            <person name="Ma J."/>
        </authorList>
    </citation>
    <scope>NUCLEOTIDE SEQUENCE [LARGE SCALE GENOMIC DNA]</scope>
    <source>
        <strain evidence="4">ICMP 19515</strain>
    </source>
</reference>
<organism evidence="3 4">
    <name type="scientific">Mesorhizobium cantuariense</name>
    <dbReference type="NCBI Taxonomy" id="1300275"/>
    <lineage>
        <taxon>Bacteria</taxon>
        <taxon>Pseudomonadati</taxon>
        <taxon>Pseudomonadota</taxon>
        <taxon>Alphaproteobacteria</taxon>
        <taxon>Hyphomicrobiales</taxon>
        <taxon>Phyllobacteriaceae</taxon>
        <taxon>Mesorhizobium</taxon>
    </lineage>
</organism>
<feature type="chain" id="PRO_5045612858" evidence="1">
    <location>
        <begin position="23"/>
        <end position="158"/>
    </location>
</feature>
<dbReference type="EMBL" id="JBHRVD010000001">
    <property type="protein sequence ID" value="MFC3325165.1"/>
    <property type="molecule type" value="Genomic_DNA"/>
</dbReference>
<name>A0ABV7MV08_9HYPH</name>
<gene>
    <name evidence="3" type="ORF">ACFOJ9_25860</name>
</gene>
<evidence type="ECO:0000259" key="2">
    <source>
        <dbReference type="Pfam" id="PF13827"/>
    </source>
</evidence>
<sequence length="158" mass="17258">MRSGSVAAVLGIGLLWAGQVVSADLPGPEQPPAPPQEEKGIWGAIAYSSADTKHGFFWGADKRQEAKDIALKYCENAGGKTCTVVTVFRNHRHWNDDDETGFPYKHCGALAVAEKKQTERLTPWGVNSAETRREAEDLALQACEAAGEKCKIREWVCT</sequence>
<evidence type="ECO:0000256" key="1">
    <source>
        <dbReference type="SAM" id="SignalP"/>
    </source>
</evidence>
<keyword evidence="1" id="KW-0732">Signal</keyword>
<protein>
    <submittedName>
        <fullName evidence="3">DUF4189 domain-containing protein</fullName>
    </submittedName>
</protein>
<feature type="signal peptide" evidence="1">
    <location>
        <begin position="1"/>
        <end position="22"/>
    </location>
</feature>
<evidence type="ECO:0000313" key="3">
    <source>
        <dbReference type="EMBL" id="MFC3325165.1"/>
    </source>
</evidence>
<dbReference type="RefSeq" id="WP_378982583.1">
    <property type="nucleotide sequence ID" value="NZ_JBHRVD010000001.1"/>
</dbReference>
<proteinExistence type="predicted"/>
<dbReference type="Pfam" id="PF13827">
    <property type="entry name" value="DUF4189"/>
    <property type="match status" value="2"/>
</dbReference>
<feature type="domain" description="DUF4189" evidence="2">
    <location>
        <begin position="42"/>
        <end position="91"/>
    </location>
</feature>
<feature type="domain" description="DUF4189" evidence="2">
    <location>
        <begin position="104"/>
        <end position="157"/>
    </location>
</feature>
<dbReference type="InterPro" id="IPR025240">
    <property type="entry name" value="DUF4189"/>
</dbReference>